<accession>A0A397ST37</accession>
<comment type="caution">
    <text evidence="1">The sequence shown here is derived from an EMBL/GenBank/DDBJ whole genome shotgun (WGS) entry which is preliminary data.</text>
</comment>
<sequence>MMEKELYSKICVAQSIKPIASKARNEVVDKKTTYKFSCNLATILVRDREVVVVRLKISDLCKVYISKNGPWLDKDVVYINKIEKYLRNISKDSPNESIANSDALASEIRIYCSNKLESRFKKLKKDLTCNPDNEYIKSFIEYASAEYKEFDPKKLNDVSRSKMSAICYYYCKQLNLSDKSAIPEKFLGYLRKVESYVASAVNIVECASKVKYKILFSNIKLRIMKPIIITDQPIYSWEYVIKSFVCNHVDYEHFKEECLKNNHIANRLKKVYSNKETGQLQLDDSNIKTYVYLHTEMNILATMIDQEDKSMTFIEVSKRCCYLCELYIDFVQEQGSFLGNIGRYITDGNSHKLQILTSGSDLLNIYWQILIES</sequence>
<gene>
    <name evidence="1" type="ORF">C1645_738771</name>
</gene>
<organism evidence="1 2">
    <name type="scientific">Glomus cerebriforme</name>
    <dbReference type="NCBI Taxonomy" id="658196"/>
    <lineage>
        <taxon>Eukaryota</taxon>
        <taxon>Fungi</taxon>
        <taxon>Fungi incertae sedis</taxon>
        <taxon>Mucoromycota</taxon>
        <taxon>Glomeromycotina</taxon>
        <taxon>Glomeromycetes</taxon>
        <taxon>Glomerales</taxon>
        <taxon>Glomeraceae</taxon>
        <taxon>Glomus</taxon>
    </lineage>
</organism>
<name>A0A397ST37_9GLOM</name>
<dbReference type="OrthoDB" id="2362608at2759"/>
<dbReference type="EMBL" id="QKYT01000226">
    <property type="protein sequence ID" value="RIA89273.1"/>
    <property type="molecule type" value="Genomic_DNA"/>
</dbReference>
<evidence type="ECO:0000313" key="2">
    <source>
        <dbReference type="Proteomes" id="UP000265703"/>
    </source>
</evidence>
<dbReference type="Proteomes" id="UP000265703">
    <property type="component" value="Unassembled WGS sequence"/>
</dbReference>
<dbReference type="Pfam" id="PF14441">
    <property type="entry name" value="OTT_1508_deam"/>
    <property type="match status" value="1"/>
</dbReference>
<reference evidence="1 2" key="1">
    <citation type="submission" date="2018-06" db="EMBL/GenBank/DDBJ databases">
        <title>Comparative genomics reveals the genomic features of Rhizophagus irregularis, R. cerebriforme, R. diaphanum and Gigaspora rosea, and their symbiotic lifestyle signature.</title>
        <authorList>
            <person name="Morin E."/>
            <person name="San Clemente H."/>
            <person name="Chen E.C.H."/>
            <person name="De La Providencia I."/>
            <person name="Hainaut M."/>
            <person name="Kuo A."/>
            <person name="Kohler A."/>
            <person name="Murat C."/>
            <person name="Tang N."/>
            <person name="Roy S."/>
            <person name="Loubradou J."/>
            <person name="Henrissat B."/>
            <person name="Grigoriev I.V."/>
            <person name="Corradi N."/>
            <person name="Roux C."/>
            <person name="Martin F.M."/>
        </authorList>
    </citation>
    <scope>NUCLEOTIDE SEQUENCE [LARGE SCALE GENOMIC DNA]</scope>
    <source>
        <strain evidence="1 2">DAOM 227022</strain>
    </source>
</reference>
<keyword evidence="2" id="KW-1185">Reference proteome</keyword>
<evidence type="ECO:0000313" key="1">
    <source>
        <dbReference type="EMBL" id="RIA89273.1"/>
    </source>
</evidence>
<dbReference type="InterPro" id="IPR027796">
    <property type="entry name" value="OTT_1508_deam-like"/>
</dbReference>
<proteinExistence type="predicted"/>
<protein>
    <submittedName>
        <fullName evidence="1">Uncharacterized protein</fullName>
    </submittedName>
</protein>
<dbReference type="AlphaFoldDB" id="A0A397ST37"/>